<gene>
    <name evidence="1" type="ORF">OH76DRAFT_1400684</name>
</gene>
<keyword evidence="2" id="KW-1185">Reference proteome</keyword>
<dbReference type="Proteomes" id="UP000256964">
    <property type="component" value="Unassembled WGS sequence"/>
</dbReference>
<evidence type="ECO:0000313" key="1">
    <source>
        <dbReference type="EMBL" id="RDX52321.1"/>
    </source>
</evidence>
<accession>A0A371DIF3</accession>
<evidence type="ECO:0000313" key="2">
    <source>
        <dbReference type="Proteomes" id="UP000256964"/>
    </source>
</evidence>
<organism evidence="1 2">
    <name type="scientific">Lentinus brumalis</name>
    <dbReference type="NCBI Taxonomy" id="2498619"/>
    <lineage>
        <taxon>Eukaryota</taxon>
        <taxon>Fungi</taxon>
        <taxon>Dikarya</taxon>
        <taxon>Basidiomycota</taxon>
        <taxon>Agaricomycotina</taxon>
        <taxon>Agaricomycetes</taxon>
        <taxon>Polyporales</taxon>
        <taxon>Polyporaceae</taxon>
        <taxon>Lentinus</taxon>
    </lineage>
</organism>
<dbReference type="AlphaFoldDB" id="A0A371DIF3"/>
<proteinExistence type="predicted"/>
<name>A0A371DIF3_9APHY</name>
<sequence>MYRSGYRHHDCTVPRRGFNQHKVSPGVVVALLSLPPSSPIPNLRRRVQHGLLFLQGTMDLCERGRPPAILSRLVPWQLVLAVLDLAEVLAALKVSDSLLSGQLCAPLASRTLRARRLDFCWS</sequence>
<dbReference type="EMBL" id="KZ857391">
    <property type="protein sequence ID" value="RDX52321.1"/>
    <property type="molecule type" value="Genomic_DNA"/>
</dbReference>
<protein>
    <submittedName>
        <fullName evidence="1">Uncharacterized protein</fullName>
    </submittedName>
</protein>
<reference evidence="1 2" key="1">
    <citation type="journal article" date="2018" name="Biotechnol. Biofuels">
        <title>Integrative visual omics of the white-rot fungus Polyporus brumalis exposes the biotechnological potential of its oxidative enzymes for delignifying raw plant biomass.</title>
        <authorList>
            <person name="Miyauchi S."/>
            <person name="Rancon A."/>
            <person name="Drula E."/>
            <person name="Hage H."/>
            <person name="Chaduli D."/>
            <person name="Favel A."/>
            <person name="Grisel S."/>
            <person name="Henrissat B."/>
            <person name="Herpoel-Gimbert I."/>
            <person name="Ruiz-Duenas F.J."/>
            <person name="Chevret D."/>
            <person name="Hainaut M."/>
            <person name="Lin J."/>
            <person name="Wang M."/>
            <person name="Pangilinan J."/>
            <person name="Lipzen A."/>
            <person name="Lesage-Meessen L."/>
            <person name="Navarro D."/>
            <person name="Riley R."/>
            <person name="Grigoriev I.V."/>
            <person name="Zhou S."/>
            <person name="Raouche S."/>
            <person name="Rosso M.N."/>
        </authorList>
    </citation>
    <scope>NUCLEOTIDE SEQUENCE [LARGE SCALE GENOMIC DNA]</scope>
    <source>
        <strain evidence="1 2">BRFM 1820</strain>
    </source>
</reference>